<feature type="transmembrane region" description="Helical" evidence="1">
    <location>
        <begin position="272"/>
        <end position="289"/>
    </location>
</feature>
<protein>
    <submittedName>
        <fullName evidence="3">Acyltransferase</fullName>
        <ecNumber evidence="3">2.3.1.-</ecNumber>
    </submittedName>
</protein>
<dbReference type="Proteomes" id="UP001595891">
    <property type="component" value="Unassembled WGS sequence"/>
</dbReference>
<accession>A0ABV9EAF1</accession>
<feature type="transmembrane region" description="Helical" evidence="1">
    <location>
        <begin position="115"/>
        <end position="138"/>
    </location>
</feature>
<feature type="transmembrane region" description="Helical" evidence="1">
    <location>
        <begin position="150"/>
        <end position="171"/>
    </location>
</feature>
<feature type="transmembrane region" description="Helical" evidence="1">
    <location>
        <begin position="71"/>
        <end position="94"/>
    </location>
</feature>
<feature type="transmembrane region" description="Helical" evidence="1">
    <location>
        <begin position="232"/>
        <end position="252"/>
    </location>
</feature>
<gene>
    <name evidence="3" type="ORF">ACFO8L_07345</name>
</gene>
<dbReference type="EMBL" id="JBHSFN010000003">
    <property type="protein sequence ID" value="MFC4585880.1"/>
    <property type="molecule type" value="Genomic_DNA"/>
</dbReference>
<evidence type="ECO:0000313" key="4">
    <source>
        <dbReference type="Proteomes" id="UP001595891"/>
    </source>
</evidence>
<keyword evidence="4" id="KW-1185">Reference proteome</keyword>
<dbReference type="InterPro" id="IPR002656">
    <property type="entry name" value="Acyl_transf_3_dom"/>
</dbReference>
<sequence length="385" mass="39582">MSGRIGRAWAGLAERTEAATPPTRDRGADALRALAILGVIAGHWLVTAWTFDHSGNIQVTSPLASMPSFIPLSWVLQTLAIFFFVGGYAAGGGLARATARGSTAREWLGGRARRLVAPAGPLLLAWAVALAVLAAAGVAPGSLRALATPALGPLWFLAVFGLLTALTPLLVRVRHVPLLLTLLGVVLAVDAARFAFGGPAWLGWANLAAGWLVPYVLGLARARGALAGGRVAAALLAGGAAGAVVLVTAFGYPASMIGVTGSRVSNLSPPTLAAVCFGVAQVGLALLLHRPLGVLMRRPRLWAGVVVANLSAMTVFLWHQTALTVVMLVTVPFGGAPGLASPPESPPWLLLRLSWLPLPAGLLVLACLAARRARAGRTEHGGRPA</sequence>
<reference evidence="4" key="1">
    <citation type="journal article" date="2019" name="Int. J. Syst. Evol. Microbiol.">
        <title>The Global Catalogue of Microorganisms (GCM) 10K type strain sequencing project: providing services to taxonomists for standard genome sequencing and annotation.</title>
        <authorList>
            <consortium name="The Broad Institute Genomics Platform"/>
            <consortium name="The Broad Institute Genome Sequencing Center for Infectious Disease"/>
            <person name="Wu L."/>
            <person name="Ma J."/>
        </authorList>
    </citation>
    <scope>NUCLEOTIDE SEQUENCE [LARGE SCALE GENOMIC DNA]</scope>
    <source>
        <strain evidence="4">CCUG 49560</strain>
    </source>
</reference>
<dbReference type="EC" id="2.3.1.-" evidence="3"/>
<feature type="transmembrane region" description="Helical" evidence="1">
    <location>
        <begin position="33"/>
        <end position="51"/>
    </location>
</feature>
<feature type="transmembrane region" description="Helical" evidence="1">
    <location>
        <begin position="349"/>
        <end position="370"/>
    </location>
</feature>
<name>A0ABV9EAF1_9ACTN</name>
<dbReference type="GO" id="GO:0016746">
    <property type="term" value="F:acyltransferase activity"/>
    <property type="evidence" value="ECO:0007669"/>
    <property type="project" value="UniProtKB-KW"/>
</dbReference>
<keyword evidence="1" id="KW-1133">Transmembrane helix</keyword>
<feature type="transmembrane region" description="Helical" evidence="1">
    <location>
        <begin position="301"/>
        <end position="329"/>
    </location>
</feature>
<dbReference type="RefSeq" id="WP_262841137.1">
    <property type="nucleotide sequence ID" value="NZ_JANZYP010000004.1"/>
</dbReference>
<evidence type="ECO:0000313" key="3">
    <source>
        <dbReference type="EMBL" id="MFC4585880.1"/>
    </source>
</evidence>
<keyword evidence="3" id="KW-0012">Acyltransferase</keyword>
<dbReference type="Pfam" id="PF01757">
    <property type="entry name" value="Acyl_transf_3"/>
    <property type="match status" value="1"/>
</dbReference>
<feature type="transmembrane region" description="Helical" evidence="1">
    <location>
        <begin position="202"/>
        <end position="220"/>
    </location>
</feature>
<feature type="domain" description="Acyltransferase 3" evidence="2">
    <location>
        <begin position="27"/>
        <end position="349"/>
    </location>
</feature>
<evidence type="ECO:0000256" key="1">
    <source>
        <dbReference type="SAM" id="Phobius"/>
    </source>
</evidence>
<proteinExistence type="predicted"/>
<keyword evidence="1" id="KW-0472">Membrane</keyword>
<keyword evidence="1" id="KW-0812">Transmembrane</keyword>
<comment type="caution">
    <text evidence="3">The sequence shown here is derived from an EMBL/GenBank/DDBJ whole genome shotgun (WGS) entry which is preliminary data.</text>
</comment>
<evidence type="ECO:0000259" key="2">
    <source>
        <dbReference type="Pfam" id="PF01757"/>
    </source>
</evidence>
<organism evidence="3 4">
    <name type="scientific">Sphaerisporangium corydalis</name>
    <dbReference type="NCBI Taxonomy" id="1441875"/>
    <lineage>
        <taxon>Bacteria</taxon>
        <taxon>Bacillati</taxon>
        <taxon>Actinomycetota</taxon>
        <taxon>Actinomycetes</taxon>
        <taxon>Streptosporangiales</taxon>
        <taxon>Streptosporangiaceae</taxon>
        <taxon>Sphaerisporangium</taxon>
    </lineage>
</organism>
<feature type="transmembrane region" description="Helical" evidence="1">
    <location>
        <begin position="178"/>
        <end position="196"/>
    </location>
</feature>
<keyword evidence="3" id="KW-0808">Transferase</keyword>